<dbReference type="STRING" id="1314781.A0A165R3F1"/>
<keyword evidence="5" id="KW-1185">Reference proteome</keyword>
<feature type="transmembrane region" description="Helical" evidence="1">
    <location>
        <begin position="474"/>
        <end position="495"/>
    </location>
</feature>
<feature type="transmembrane region" description="Helical" evidence="1">
    <location>
        <begin position="550"/>
        <end position="572"/>
    </location>
</feature>
<dbReference type="PANTHER" id="PTHR31685:SF3">
    <property type="entry name" value="INTEGRAL MEMBRANE PROTEIN (AFU_ORTHOLOGUE AFUA_6G12730)"/>
    <property type="match status" value="1"/>
</dbReference>
<protein>
    <recommendedName>
        <fullName evidence="6">Protein YTP1-like C-terminal domain-containing protein</fullName>
    </recommendedName>
</protein>
<accession>A0A165R3F1</accession>
<proteinExistence type="predicted"/>
<evidence type="ECO:0000313" key="5">
    <source>
        <dbReference type="Proteomes" id="UP000077266"/>
    </source>
</evidence>
<dbReference type="EMBL" id="KV425882">
    <property type="protein sequence ID" value="KZW04447.1"/>
    <property type="molecule type" value="Genomic_DNA"/>
</dbReference>
<feature type="transmembrane region" description="Helical" evidence="1">
    <location>
        <begin position="116"/>
        <end position="136"/>
    </location>
</feature>
<organism evidence="4 5">
    <name type="scientific">Exidia glandulosa HHB12029</name>
    <dbReference type="NCBI Taxonomy" id="1314781"/>
    <lineage>
        <taxon>Eukaryota</taxon>
        <taxon>Fungi</taxon>
        <taxon>Dikarya</taxon>
        <taxon>Basidiomycota</taxon>
        <taxon>Agaricomycotina</taxon>
        <taxon>Agaricomycetes</taxon>
        <taxon>Auriculariales</taxon>
        <taxon>Exidiaceae</taxon>
        <taxon>Exidia</taxon>
    </lineage>
</organism>
<feature type="transmembrane region" description="Helical" evidence="1">
    <location>
        <begin position="45"/>
        <end position="69"/>
    </location>
</feature>
<feature type="domain" description="DUF2427" evidence="2">
    <location>
        <begin position="48"/>
        <end position="125"/>
    </location>
</feature>
<dbReference type="Pfam" id="PF10355">
    <property type="entry name" value="Ytp1"/>
    <property type="match status" value="1"/>
</dbReference>
<dbReference type="Proteomes" id="UP000077266">
    <property type="component" value="Unassembled WGS sequence"/>
</dbReference>
<dbReference type="OrthoDB" id="4005299at2759"/>
<evidence type="ECO:0000313" key="4">
    <source>
        <dbReference type="EMBL" id="KZW04447.1"/>
    </source>
</evidence>
<feature type="transmembrane region" description="Helical" evidence="1">
    <location>
        <begin position="516"/>
        <end position="538"/>
    </location>
</feature>
<gene>
    <name evidence="4" type="ORF">EXIGLDRAFT_599150</name>
</gene>
<dbReference type="AlphaFoldDB" id="A0A165R3F1"/>
<name>A0A165R3F1_EXIGL</name>
<dbReference type="InParanoid" id="A0A165R3F1"/>
<dbReference type="PANTHER" id="PTHR31685">
    <property type="entry name" value="INTEGRAL MEMBRANE PROTEIN (AFU_ORTHOLOGUE AFUA_6G12730)-RELATED"/>
    <property type="match status" value="1"/>
</dbReference>
<evidence type="ECO:0000259" key="3">
    <source>
        <dbReference type="Pfam" id="PF10355"/>
    </source>
</evidence>
<dbReference type="Pfam" id="PF10348">
    <property type="entry name" value="DUF2427"/>
    <property type="match status" value="1"/>
</dbReference>
<evidence type="ECO:0008006" key="6">
    <source>
        <dbReference type="Google" id="ProtNLM"/>
    </source>
</evidence>
<feature type="domain" description="Protein YTP1-like C-terminal" evidence="3">
    <location>
        <begin position="295"/>
        <end position="572"/>
    </location>
</feature>
<keyword evidence="1" id="KW-1133">Transmembrane helix</keyword>
<dbReference type="InterPro" id="IPR018827">
    <property type="entry name" value="YTP1_C"/>
</dbReference>
<evidence type="ECO:0000256" key="1">
    <source>
        <dbReference type="SAM" id="Phobius"/>
    </source>
</evidence>
<evidence type="ECO:0000259" key="2">
    <source>
        <dbReference type="Pfam" id="PF10348"/>
    </source>
</evidence>
<feature type="transmembrane region" description="Helical" evidence="1">
    <location>
        <begin position="81"/>
        <end position="100"/>
    </location>
</feature>
<sequence length="597" mass="65717">MEHSHGHGAPAQALNESELLHSHGADPLSYIVHDLWPDVDRDSDAWPSLMVLHVVALSLAFFVFLPISISLRSVKHRWHRVACVAFHVSLGLGLFAATLYRKVTPNLYEGSTHGRMGYAVVAVVVGLCIAEFLGLVRRLVSFFVSSPPSQWSLGGFKRALFDTESDDLHALPTEYVGLVQADDDVHEETLEAHPGADIALTQVRPHVAISHSRSHSLTSTEDLEHAPTARWVRGQTLPYNLAVNHSDLTLHDSAATPTFKKHFMLPQAKVSFRARLHTTGNVIFHVLEHALVPFAFAEAVSGITIYTGTCRGNYFNGCLAHLVKGGIFWCYGLLSFARYLGAWSKLGWAWNRRADSSPSWTPSAEMVESFVIFLYGASNTWMERFGAQPGDPYTTKQVQHISIAVMFWFAGLIGMAIESRTIRRWLSQSAPSAADQQVEGPSFNPLPGLVIGVTGLAMSAHHQAYVFLVQIHTLWGTMLAAFAAFRWLTYFLLWTKNRTGRSPMANIEPSRPPTEVLASFFLACGGLVFALSMEQVGFAAMRAGHDDVMMFLNLAVAVTCLAFAWLVGILAFNGYVKTKHAAALAVHRPQLGRSDSS</sequence>
<keyword evidence="1" id="KW-0472">Membrane</keyword>
<keyword evidence="1" id="KW-0812">Transmembrane</keyword>
<reference evidence="4 5" key="1">
    <citation type="journal article" date="2016" name="Mol. Biol. Evol.">
        <title>Comparative Genomics of Early-Diverging Mushroom-Forming Fungi Provides Insights into the Origins of Lignocellulose Decay Capabilities.</title>
        <authorList>
            <person name="Nagy L.G."/>
            <person name="Riley R."/>
            <person name="Tritt A."/>
            <person name="Adam C."/>
            <person name="Daum C."/>
            <person name="Floudas D."/>
            <person name="Sun H."/>
            <person name="Yadav J.S."/>
            <person name="Pangilinan J."/>
            <person name="Larsson K.H."/>
            <person name="Matsuura K."/>
            <person name="Barry K."/>
            <person name="Labutti K."/>
            <person name="Kuo R."/>
            <person name="Ohm R.A."/>
            <person name="Bhattacharya S.S."/>
            <person name="Shirouzu T."/>
            <person name="Yoshinaga Y."/>
            <person name="Martin F.M."/>
            <person name="Grigoriev I.V."/>
            <person name="Hibbett D.S."/>
        </authorList>
    </citation>
    <scope>NUCLEOTIDE SEQUENCE [LARGE SCALE GENOMIC DNA]</scope>
    <source>
        <strain evidence="4 5">HHB12029</strain>
    </source>
</reference>
<feature type="transmembrane region" description="Helical" evidence="1">
    <location>
        <begin position="398"/>
        <end position="417"/>
    </location>
</feature>
<dbReference type="InterPro" id="IPR018825">
    <property type="entry name" value="DUF2427"/>
</dbReference>